<accession>A0A1H1Z825</accession>
<dbReference type="Pfam" id="PF00144">
    <property type="entry name" value="Beta-lactamase"/>
    <property type="match status" value="1"/>
</dbReference>
<organism evidence="2 3">
    <name type="scientific">Microlunatus soli</name>
    <dbReference type="NCBI Taxonomy" id="630515"/>
    <lineage>
        <taxon>Bacteria</taxon>
        <taxon>Bacillati</taxon>
        <taxon>Actinomycetota</taxon>
        <taxon>Actinomycetes</taxon>
        <taxon>Propionibacteriales</taxon>
        <taxon>Propionibacteriaceae</taxon>
        <taxon>Microlunatus</taxon>
    </lineage>
</organism>
<dbReference type="InterPro" id="IPR052907">
    <property type="entry name" value="Beta-lactamase/esterase"/>
</dbReference>
<dbReference type="Proteomes" id="UP000199103">
    <property type="component" value="Chromosome I"/>
</dbReference>
<dbReference type="AlphaFoldDB" id="A0A1H1Z825"/>
<dbReference type="PANTHER" id="PTHR43319">
    <property type="entry name" value="BETA-LACTAMASE-RELATED"/>
    <property type="match status" value="1"/>
</dbReference>
<dbReference type="Gene3D" id="3.40.710.10">
    <property type="entry name" value="DD-peptidase/beta-lactamase superfamily"/>
    <property type="match status" value="1"/>
</dbReference>
<keyword evidence="3" id="KW-1185">Reference proteome</keyword>
<dbReference type="InterPro" id="IPR012338">
    <property type="entry name" value="Beta-lactam/transpept-like"/>
</dbReference>
<dbReference type="PANTHER" id="PTHR43319:SF3">
    <property type="entry name" value="BETA-LACTAMASE-RELATED DOMAIN-CONTAINING PROTEIN"/>
    <property type="match status" value="1"/>
</dbReference>
<dbReference type="InterPro" id="IPR001466">
    <property type="entry name" value="Beta-lactam-related"/>
</dbReference>
<evidence type="ECO:0000259" key="1">
    <source>
        <dbReference type="Pfam" id="PF00144"/>
    </source>
</evidence>
<reference evidence="2 3" key="1">
    <citation type="submission" date="2016-10" db="EMBL/GenBank/DDBJ databases">
        <authorList>
            <person name="de Groot N.N."/>
        </authorList>
    </citation>
    <scope>NUCLEOTIDE SEQUENCE [LARGE SCALE GENOMIC DNA]</scope>
    <source>
        <strain evidence="2 3">DSM 21800</strain>
    </source>
</reference>
<name>A0A1H1Z825_9ACTN</name>
<dbReference type="EMBL" id="LT629772">
    <property type="protein sequence ID" value="SDT29346.1"/>
    <property type="molecule type" value="Genomic_DNA"/>
</dbReference>
<dbReference type="OrthoDB" id="9809635at2"/>
<evidence type="ECO:0000313" key="3">
    <source>
        <dbReference type="Proteomes" id="UP000199103"/>
    </source>
</evidence>
<protein>
    <submittedName>
        <fullName evidence="2">CubicO group peptidase, beta-lactamase class C family</fullName>
    </submittedName>
</protein>
<sequence>MNLLRLPTLLDPRHLALRTGSNDAAVAPRQQHRRQPIALPEAEPAEVGMDAAALQRATSLASRRGAAVQLCVIRHGRVVSNQAINCEPDGLFWIFSASKPYTTVLIHQLAERGLFDLDDPVATYWPEFGQHGKDGITIRHVLQHRTGFATAGGALRDVLACTDWQRAVRIIEGFRPRRQPGTEPAYQFLIFGFILGEVVQRITGRPFADVLFDQLIEPLQVADTHLGIGPDLAPRQVPVEFRHLGGRIAAGGINRPATRQAVMPSAGISATGYDVARFYQMLLDGGLVGDRQLISPEAIRRARTPSSNGEIDGFCRAPVPWSLGFQLGGLRGPGRVPPFGYRSSRNTFGHNGSNCCVAWADTDRDLAFAYLTNLRSYTATDMAHLAAVADHVFAACRD</sequence>
<dbReference type="RefSeq" id="WP_157683697.1">
    <property type="nucleotide sequence ID" value="NZ_LT629772.1"/>
</dbReference>
<proteinExistence type="predicted"/>
<evidence type="ECO:0000313" key="2">
    <source>
        <dbReference type="EMBL" id="SDT29346.1"/>
    </source>
</evidence>
<dbReference type="STRING" id="630515.SAMN04489812_5017"/>
<gene>
    <name evidence="2" type="ORF">SAMN04489812_5017</name>
</gene>
<feature type="domain" description="Beta-lactamase-related" evidence="1">
    <location>
        <begin position="62"/>
        <end position="389"/>
    </location>
</feature>
<dbReference type="SUPFAM" id="SSF56601">
    <property type="entry name" value="beta-lactamase/transpeptidase-like"/>
    <property type="match status" value="1"/>
</dbReference>